<evidence type="ECO:0000256" key="5">
    <source>
        <dbReference type="ARBA" id="ARBA00022989"/>
    </source>
</evidence>
<dbReference type="EC" id="2.5.1.145" evidence="7"/>
<dbReference type="UniPathway" id="UPA00664"/>
<dbReference type="GO" id="GO:0005886">
    <property type="term" value="C:plasma membrane"/>
    <property type="evidence" value="ECO:0007669"/>
    <property type="project" value="UniProtKB-SubCell"/>
</dbReference>
<keyword evidence="9" id="KW-1185">Reference proteome</keyword>
<dbReference type="PANTHER" id="PTHR30589:SF0">
    <property type="entry name" value="PHOSPHATIDYLGLYCEROL--PROLIPOPROTEIN DIACYLGLYCERYL TRANSFERASE"/>
    <property type="match status" value="1"/>
</dbReference>
<organism evidence="8 9">
    <name type="scientific">Aestuariispira insulae</name>
    <dbReference type="NCBI Taxonomy" id="1461337"/>
    <lineage>
        <taxon>Bacteria</taxon>
        <taxon>Pseudomonadati</taxon>
        <taxon>Pseudomonadota</taxon>
        <taxon>Alphaproteobacteria</taxon>
        <taxon>Rhodospirillales</taxon>
        <taxon>Kiloniellaceae</taxon>
        <taxon>Aestuariispira</taxon>
    </lineage>
</organism>
<keyword evidence="4 7" id="KW-0812">Transmembrane</keyword>
<dbReference type="GO" id="GO:0042158">
    <property type="term" value="P:lipoprotein biosynthetic process"/>
    <property type="evidence" value="ECO:0007669"/>
    <property type="project" value="UniProtKB-UniRule"/>
</dbReference>
<feature type="transmembrane region" description="Helical" evidence="7">
    <location>
        <begin position="20"/>
        <end position="38"/>
    </location>
</feature>
<feature type="transmembrane region" description="Helical" evidence="7">
    <location>
        <begin position="122"/>
        <end position="143"/>
    </location>
</feature>
<comment type="subcellular location">
    <subcellularLocation>
        <location evidence="7">Cell membrane</location>
        <topology evidence="7">Multi-pass membrane protein</topology>
    </subcellularLocation>
</comment>
<comment type="catalytic activity">
    <reaction evidence="7">
        <text>L-cysteinyl-[prolipoprotein] + a 1,2-diacyl-sn-glycero-3-phospho-(1'-sn-glycerol) = an S-1,2-diacyl-sn-glyceryl-L-cysteinyl-[prolipoprotein] + sn-glycerol 1-phosphate + H(+)</text>
        <dbReference type="Rhea" id="RHEA:56712"/>
        <dbReference type="Rhea" id="RHEA-COMP:14679"/>
        <dbReference type="Rhea" id="RHEA-COMP:14680"/>
        <dbReference type="ChEBI" id="CHEBI:15378"/>
        <dbReference type="ChEBI" id="CHEBI:29950"/>
        <dbReference type="ChEBI" id="CHEBI:57685"/>
        <dbReference type="ChEBI" id="CHEBI:64716"/>
        <dbReference type="ChEBI" id="CHEBI:140658"/>
        <dbReference type="EC" id="2.5.1.145"/>
    </reaction>
</comment>
<comment type="function">
    <text evidence="7">Catalyzes the transfer of the diacylglyceryl group from phosphatidylglycerol to the sulfhydryl group of the N-terminal cysteine of a prolipoprotein, the first step in the formation of mature lipoproteins.</text>
</comment>
<evidence type="ECO:0000313" key="8">
    <source>
        <dbReference type="EMBL" id="RED54300.1"/>
    </source>
</evidence>
<evidence type="ECO:0000256" key="1">
    <source>
        <dbReference type="ARBA" id="ARBA00007150"/>
    </source>
</evidence>
<dbReference type="InterPro" id="IPR001640">
    <property type="entry name" value="Lgt"/>
</dbReference>
<keyword evidence="5 7" id="KW-1133">Transmembrane helix</keyword>
<evidence type="ECO:0000256" key="4">
    <source>
        <dbReference type="ARBA" id="ARBA00022692"/>
    </source>
</evidence>
<feature type="transmembrane region" description="Helical" evidence="7">
    <location>
        <begin position="58"/>
        <end position="78"/>
    </location>
</feature>
<proteinExistence type="inferred from homology"/>
<feature type="transmembrane region" description="Helical" evidence="7">
    <location>
        <begin position="243"/>
        <end position="261"/>
    </location>
</feature>
<comment type="caution">
    <text evidence="8">The sequence shown here is derived from an EMBL/GenBank/DDBJ whole genome shotgun (WGS) entry which is preliminary data.</text>
</comment>
<evidence type="ECO:0000313" key="9">
    <source>
        <dbReference type="Proteomes" id="UP000256845"/>
    </source>
</evidence>
<protein>
    <recommendedName>
        <fullName evidence="7">Phosphatidylglycerol--prolipoprotein diacylglyceryl transferase</fullName>
        <ecNumber evidence="7">2.5.1.145</ecNumber>
    </recommendedName>
</protein>
<evidence type="ECO:0000256" key="2">
    <source>
        <dbReference type="ARBA" id="ARBA00022475"/>
    </source>
</evidence>
<keyword evidence="3 7" id="KW-0808">Transferase</keyword>
<dbReference type="NCBIfam" id="TIGR00544">
    <property type="entry name" value="lgt"/>
    <property type="match status" value="1"/>
</dbReference>
<dbReference type="EMBL" id="QRDW01000001">
    <property type="protein sequence ID" value="RED54300.1"/>
    <property type="molecule type" value="Genomic_DNA"/>
</dbReference>
<feature type="transmembrane region" description="Helical" evidence="7">
    <location>
        <begin position="206"/>
        <end position="223"/>
    </location>
</feature>
<accession>A0A3D9HY03</accession>
<feature type="transmembrane region" description="Helical" evidence="7">
    <location>
        <begin position="181"/>
        <end position="199"/>
    </location>
</feature>
<feature type="binding site" evidence="7">
    <location>
        <position position="141"/>
    </location>
    <ligand>
        <name>a 1,2-diacyl-sn-glycero-3-phospho-(1'-sn-glycerol)</name>
        <dbReference type="ChEBI" id="CHEBI:64716"/>
    </ligand>
</feature>
<evidence type="ECO:0000256" key="7">
    <source>
        <dbReference type="HAMAP-Rule" id="MF_01147"/>
    </source>
</evidence>
<dbReference type="GO" id="GO:0008961">
    <property type="term" value="F:phosphatidylglycerol-prolipoprotein diacylglyceryl transferase activity"/>
    <property type="evidence" value="ECO:0007669"/>
    <property type="project" value="UniProtKB-UniRule"/>
</dbReference>
<feature type="transmembrane region" description="Helical" evidence="7">
    <location>
        <begin position="98"/>
        <end position="115"/>
    </location>
</feature>
<comment type="pathway">
    <text evidence="7">Protein modification; lipoprotein biosynthesis (diacylglyceryl transfer).</text>
</comment>
<keyword evidence="2 7" id="KW-1003">Cell membrane</keyword>
<keyword evidence="8" id="KW-0449">Lipoprotein</keyword>
<name>A0A3D9HY03_9PROT</name>
<dbReference type="PANTHER" id="PTHR30589">
    <property type="entry name" value="PROLIPOPROTEIN DIACYLGLYCERYL TRANSFERASE"/>
    <property type="match status" value="1"/>
</dbReference>
<dbReference type="OrthoDB" id="871140at2"/>
<reference evidence="8 9" key="1">
    <citation type="submission" date="2018-07" db="EMBL/GenBank/DDBJ databases">
        <title>Genomic Encyclopedia of Type Strains, Phase III (KMG-III): the genomes of soil and plant-associated and newly described type strains.</title>
        <authorList>
            <person name="Whitman W."/>
        </authorList>
    </citation>
    <scope>NUCLEOTIDE SEQUENCE [LARGE SCALE GENOMIC DNA]</scope>
    <source>
        <strain evidence="8 9">CECT 8488</strain>
    </source>
</reference>
<evidence type="ECO:0000256" key="6">
    <source>
        <dbReference type="ARBA" id="ARBA00023136"/>
    </source>
</evidence>
<dbReference type="RefSeq" id="WP_115935365.1">
    <property type="nucleotide sequence ID" value="NZ_QRDW01000001.1"/>
</dbReference>
<sequence>MDYFTFPNIDPVLLDLGFFQIRWYALAYISGLVFGWWYCMRLARSVPNNITVKQVDDFMVWAVLGVILGGRLGHVFFYYPGHYLANPIEIFKVWEGGMAFHGGLLGVIVAMLVFARKNKFSVFALSDLVSAAVPVGIFFGRIANFINQELWGRVTDVPWAVIFTHPNAGGLPRHPSQLYEAVMEGLIPFVVLFILTHVFKARFRPGLLTGTFCALYGLARITGETFREEEIPIDFLPFMTYGQLLSLPMLLFGLFLIGWALKQPRLVEKKA</sequence>
<dbReference type="Proteomes" id="UP000256845">
    <property type="component" value="Unassembled WGS sequence"/>
</dbReference>
<evidence type="ECO:0000256" key="3">
    <source>
        <dbReference type="ARBA" id="ARBA00022679"/>
    </source>
</evidence>
<comment type="similarity">
    <text evidence="1 7">Belongs to the Lgt family.</text>
</comment>
<dbReference type="HAMAP" id="MF_01147">
    <property type="entry name" value="Lgt"/>
    <property type="match status" value="1"/>
</dbReference>
<keyword evidence="6 7" id="KW-0472">Membrane</keyword>
<dbReference type="Pfam" id="PF01790">
    <property type="entry name" value="LGT"/>
    <property type="match status" value="1"/>
</dbReference>
<gene>
    <name evidence="7" type="primary">lgt</name>
    <name evidence="8" type="ORF">DFP90_1011103</name>
</gene>
<dbReference type="PROSITE" id="PS01311">
    <property type="entry name" value="LGT"/>
    <property type="match status" value="1"/>
</dbReference>
<dbReference type="AlphaFoldDB" id="A0A3D9HY03"/>